<dbReference type="EMBL" id="JAVRRL010000016">
    <property type="protein sequence ID" value="KAK5114640.1"/>
    <property type="molecule type" value="Genomic_DNA"/>
</dbReference>
<accession>A0AAN7TJN9</accession>
<feature type="compositionally biased region" description="Polar residues" evidence="1">
    <location>
        <begin position="618"/>
        <end position="637"/>
    </location>
</feature>
<sequence length="877" mass="96605">MSLAAAKLARQHARIQQAEAALVIPLVGKRGEFERGAALQAAGNGGLAAISGGHERKVSRRAHKNSAPLDYTADSRDPDQSTTSEPPGHEVRINTFRARTRDTSLSRSMSSLSQRTTGTHNSDNDFVDASGFQVFSSRRGKKAPELLNAYEGNPEQKQITVEAPVDTREIYEVFGNALPGPDYLQEDPGAKNGQLQFVQHPNGDVSAHQWSTDRFLWENIGQFSNIRKRVEGQLAADRLKGETAQQTLQQNTLVYFRTVAKQREATVMGLPFGMKDIQIVLPKPVVKEAATEMDPKTDQIIEDIAPPSNHEAESIAKEYVDPRPLHQPHPNQAQHYTHQAYPNYETSDYGPYSQAMYGSYGYGYSYNPSYPQWAQLSMQHNGCINPRHNNSLFAGRGPTQTYDQFYPQQSLRQIYGNPMPVTTSPAVAAHSTSPTRGLNYDFHFPPVDPRLPAAQGSLDRGVSGMAGHGAHSQHITSSAPVPPATTLREDHEATNSRNQQDVAPPALFWNSDNVVLSKPERSRSRTKMREHLAKLSDHAKERSISQNNIRTVMYDPFRTQSADVARQAAGITQQNSVPVLELKKTVANPSGLPPRLFQSTSEASAYQASQHAGVLPSVSASTRRSPIDTSSSPESCRTIQEAGISHDPSSVSQDYQNSRPRFQRYTGNSIEELIAYFEAKHQEKLAADLLPSRSQHRPGRVSNSSTFARHEDLFNAIKATEQAIAFSSVNDLPATLAPIGTPARKDSAVGNSSQDKIDAHTRMLIPIWENLASYVSGPPERRRDYFSQWTKAPEHAIDHNDNTTFFDKTWVEPSASLEPNAGRRKTVSEATPPRYVDVERQGVESVRFGGFSSPTAKVGDSLGVGAGLQGRFAFGRL</sequence>
<evidence type="ECO:0000313" key="2">
    <source>
        <dbReference type="EMBL" id="KAK5114640.1"/>
    </source>
</evidence>
<protein>
    <submittedName>
        <fullName evidence="2">Uncharacterized protein</fullName>
    </submittedName>
</protein>
<feature type="compositionally biased region" description="Low complexity" evidence="1">
    <location>
        <begin position="105"/>
        <end position="117"/>
    </location>
</feature>
<reference evidence="2" key="1">
    <citation type="submission" date="2023-08" db="EMBL/GenBank/DDBJ databases">
        <title>Black Yeasts Isolated from many extreme environments.</title>
        <authorList>
            <person name="Coleine C."/>
            <person name="Stajich J.E."/>
            <person name="Selbmann L."/>
        </authorList>
    </citation>
    <scope>NUCLEOTIDE SEQUENCE</scope>
    <source>
        <strain evidence="2">CCFEE 5401</strain>
    </source>
</reference>
<feature type="region of interest" description="Disordered" evidence="1">
    <location>
        <begin position="612"/>
        <end position="637"/>
    </location>
</feature>
<dbReference type="Proteomes" id="UP001310890">
    <property type="component" value="Unassembled WGS sequence"/>
</dbReference>
<comment type="caution">
    <text evidence="2">The sequence shown here is derived from an EMBL/GenBank/DDBJ whole genome shotgun (WGS) entry which is preliminary data.</text>
</comment>
<organism evidence="2 3">
    <name type="scientific">Meristemomyces frigidus</name>
    <dbReference type="NCBI Taxonomy" id="1508187"/>
    <lineage>
        <taxon>Eukaryota</taxon>
        <taxon>Fungi</taxon>
        <taxon>Dikarya</taxon>
        <taxon>Ascomycota</taxon>
        <taxon>Pezizomycotina</taxon>
        <taxon>Dothideomycetes</taxon>
        <taxon>Dothideomycetidae</taxon>
        <taxon>Mycosphaerellales</taxon>
        <taxon>Teratosphaeriaceae</taxon>
        <taxon>Meristemomyces</taxon>
    </lineage>
</organism>
<dbReference type="AlphaFoldDB" id="A0AAN7TJN9"/>
<feature type="region of interest" description="Disordered" evidence="1">
    <location>
        <begin position="53"/>
        <end position="124"/>
    </location>
</feature>
<gene>
    <name evidence="2" type="ORF">LTR62_002213</name>
</gene>
<evidence type="ECO:0000313" key="3">
    <source>
        <dbReference type="Proteomes" id="UP001310890"/>
    </source>
</evidence>
<evidence type="ECO:0000256" key="1">
    <source>
        <dbReference type="SAM" id="MobiDB-lite"/>
    </source>
</evidence>
<name>A0AAN7TJN9_9PEZI</name>
<feature type="region of interest" description="Disordered" evidence="1">
    <location>
        <begin position="451"/>
        <end position="506"/>
    </location>
</feature>
<proteinExistence type="predicted"/>